<evidence type="ECO:0000259" key="7">
    <source>
        <dbReference type="PROSITE" id="PS51085"/>
    </source>
</evidence>
<comment type="cofactor">
    <cofactor evidence="6">
        <name>[2Fe-2S] cluster</name>
        <dbReference type="ChEBI" id="CHEBI:190135"/>
    </cofactor>
</comment>
<dbReference type="Pfam" id="PF00111">
    <property type="entry name" value="Fer2"/>
    <property type="match status" value="1"/>
</dbReference>
<evidence type="ECO:0000313" key="8">
    <source>
        <dbReference type="EMBL" id="UNK45083.1"/>
    </source>
</evidence>
<dbReference type="RefSeq" id="WP_127512010.1">
    <property type="nucleotide sequence ID" value="NZ_CP093326.1"/>
</dbReference>
<evidence type="ECO:0000256" key="4">
    <source>
        <dbReference type="ARBA" id="ARBA00023004"/>
    </source>
</evidence>
<dbReference type="InterPro" id="IPR036010">
    <property type="entry name" value="2Fe-2S_ferredoxin-like_sf"/>
</dbReference>
<evidence type="ECO:0000256" key="1">
    <source>
        <dbReference type="ARBA" id="ARBA00010914"/>
    </source>
</evidence>
<proteinExistence type="inferred from homology"/>
<dbReference type="Gene3D" id="3.10.20.30">
    <property type="match status" value="1"/>
</dbReference>
<dbReference type="PROSITE" id="PS51085">
    <property type="entry name" value="2FE2S_FER_2"/>
    <property type="match status" value="1"/>
</dbReference>
<dbReference type="SUPFAM" id="SSF54292">
    <property type="entry name" value="2Fe-2S ferredoxin-like"/>
    <property type="match status" value="1"/>
</dbReference>
<dbReference type="InterPro" id="IPR012675">
    <property type="entry name" value="Beta-grasp_dom_sf"/>
</dbReference>
<keyword evidence="2" id="KW-0001">2Fe-2S</keyword>
<evidence type="ECO:0000256" key="2">
    <source>
        <dbReference type="ARBA" id="ARBA00022714"/>
    </source>
</evidence>
<evidence type="ECO:0000256" key="3">
    <source>
        <dbReference type="ARBA" id="ARBA00022723"/>
    </source>
</evidence>
<keyword evidence="4" id="KW-0408">Iron</keyword>
<dbReference type="InterPro" id="IPR001055">
    <property type="entry name" value="Adrenodoxin-like"/>
</dbReference>
<keyword evidence="3" id="KW-0479">Metal-binding</keyword>
<accession>A0ABY3W934</accession>
<evidence type="ECO:0000256" key="5">
    <source>
        <dbReference type="ARBA" id="ARBA00023014"/>
    </source>
</evidence>
<sequence length="108" mass="11527">MAKITYHHADGNVDSLDAEAGMTLMMTAVLNGVDGIIGECGGQAICATCHVYVRDEYLDGLPAISAAEEEMLETTASPRDPARSRLGCQLTAGDHFDDIEVDLPDEQD</sequence>
<dbReference type="Proteomes" id="UP000829069">
    <property type="component" value="Chromosome"/>
</dbReference>
<dbReference type="InterPro" id="IPR001041">
    <property type="entry name" value="2Fe-2S_ferredoxin-type"/>
</dbReference>
<feature type="domain" description="2Fe-2S ferredoxin-type" evidence="7">
    <location>
        <begin position="2"/>
        <end position="107"/>
    </location>
</feature>
<dbReference type="EMBL" id="CP093326">
    <property type="protein sequence ID" value="UNK45083.1"/>
    <property type="molecule type" value="Genomic_DNA"/>
</dbReference>
<name>A0ABY3W934_9MICC</name>
<reference evidence="8 9" key="1">
    <citation type="submission" date="2022-03" db="EMBL/GenBank/DDBJ databases">
        <title>Isotopic signatures of nitrous oxide derived from detoxification processes.</title>
        <authorList>
            <person name="Behrendt U."/>
            <person name="Buchen C."/>
            <person name="Well R."/>
            <person name="Ulrich A."/>
            <person name="Rohe L."/>
            <person name="Kolb S."/>
            <person name="Schloter M."/>
            <person name="Horn M.A."/>
            <person name="Augustin J."/>
        </authorList>
    </citation>
    <scope>NUCLEOTIDE SEQUENCE [LARGE SCALE GENOMIC DNA]</scope>
    <source>
        <strain evidence="8 9">S4-C24</strain>
    </source>
</reference>
<dbReference type="PANTHER" id="PTHR23426:SF65">
    <property type="entry name" value="FERREDOXIN-2, MITOCHONDRIAL"/>
    <property type="match status" value="1"/>
</dbReference>
<keyword evidence="5" id="KW-0411">Iron-sulfur</keyword>
<protein>
    <submittedName>
        <fullName evidence="8">2Fe-2S iron-sulfur cluster-binding protein</fullName>
    </submittedName>
</protein>
<keyword evidence="9" id="KW-1185">Reference proteome</keyword>
<evidence type="ECO:0000256" key="6">
    <source>
        <dbReference type="ARBA" id="ARBA00034078"/>
    </source>
</evidence>
<dbReference type="PANTHER" id="PTHR23426">
    <property type="entry name" value="FERREDOXIN/ADRENODOXIN"/>
    <property type="match status" value="1"/>
</dbReference>
<evidence type="ECO:0000313" key="9">
    <source>
        <dbReference type="Proteomes" id="UP000829069"/>
    </source>
</evidence>
<dbReference type="CDD" id="cd00207">
    <property type="entry name" value="fer2"/>
    <property type="match status" value="1"/>
</dbReference>
<comment type="similarity">
    <text evidence="1">Belongs to the adrenodoxin/putidaredoxin family.</text>
</comment>
<organism evidence="8 9">
    <name type="scientific">Arthrobacter sulfonylureivorans</name>
    <dbReference type="NCBI Taxonomy" id="2486855"/>
    <lineage>
        <taxon>Bacteria</taxon>
        <taxon>Bacillati</taxon>
        <taxon>Actinomycetota</taxon>
        <taxon>Actinomycetes</taxon>
        <taxon>Micrococcales</taxon>
        <taxon>Micrococcaceae</taxon>
        <taxon>Arthrobacter</taxon>
    </lineage>
</organism>
<gene>
    <name evidence="8" type="ORF">MNQ99_14200</name>
</gene>